<evidence type="ECO:0000313" key="1">
    <source>
        <dbReference type="EMBL" id="MDC0721656.1"/>
    </source>
</evidence>
<proteinExistence type="predicted"/>
<protein>
    <recommendedName>
        <fullName evidence="3">Uracil DNA glycosylase superfamily protein</fullName>
    </recommendedName>
</protein>
<dbReference type="SUPFAM" id="SSF52141">
    <property type="entry name" value="Uracil-DNA glycosylase-like"/>
    <property type="match status" value="1"/>
</dbReference>
<evidence type="ECO:0008006" key="3">
    <source>
        <dbReference type="Google" id="ProtNLM"/>
    </source>
</evidence>
<dbReference type="Gene3D" id="3.40.470.10">
    <property type="entry name" value="Uracil-DNA glycosylase-like domain"/>
    <property type="match status" value="1"/>
</dbReference>
<organism evidence="1 2">
    <name type="scientific">Nannocystis bainbridge</name>
    <dbReference type="NCBI Taxonomy" id="2995303"/>
    <lineage>
        <taxon>Bacteria</taxon>
        <taxon>Pseudomonadati</taxon>
        <taxon>Myxococcota</taxon>
        <taxon>Polyangia</taxon>
        <taxon>Nannocystales</taxon>
        <taxon>Nannocystaceae</taxon>
        <taxon>Nannocystis</taxon>
    </lineage>
</organism>
<dbReference type="EMBL" id="JAQNDL010000003">
    <property type="protein sequence ID" value="MDC0721656.1"/>
    <property type="molecule type" value="Genomic_DNA"/>
</dbReference>
<dbReference type="Proteomes" id="UP001221686">
    <property type="component" value="Unassembled WGS sequence"/>
</dbReference>
<keyword evidence="2" id="KW-1185">Reference proteome</keyword>
<dbReference type="InterPro" id="IPR036895">
    <property type="entry name" value="Uracil-DNA_glycosylase-like_sf"/>
</dbReference>
<gene>
    <name evidence="1" type="ORF">POL25_32405</name>
</gene>
<accession>A0ABT5E715</accession>
<reference evidence="1 2" key="1">
    <citation type="submission" date="2022-11" db="EMBL/GenBank/DDBJ databases">
        <title>Minimal conservation of predation-associated metabolite biosynthetic gene clusters underscores biosynthetic potential of Myxococcota including descriptions for ten novel species: Archangium lansinium sp. nov., Myxococcus landrumus sp. nov., Nannocystis bai.</title>
        <authorList>
            <person name="Ahearne A."/>
            <person name="Stevens C."/>
            <person name="Dowd S."/>
        </authorList>
    </citation>
    <scope>NUCLEOTIDE SEQUENCE [LARGE SCALE GENOMIC DNA]</scope>
    <source>
        <strain evidence="1 2">BB15-2</strain>
    </source>
</reference>
<name>A0ABT5E715_9BACT</name>
<comment type="caution">
    <text evidence="1">The sequence shown here is derived from an EMBL/GenBank/DDBJ whole genome shotgun (WGS) entry which is preliminary data.</text>
</comment>
<sequence>MKDPATHFQPWIGKNYRSPGRKNKRVMVLGESHYEWLDNQSLASDWTRQSIEHDIIGKKHRFRTRVAAVFLGHRPTTPEERGDFWHSVAFTNYIPVSVGRGAKKEPTEEMWSAAIPRFSALIAEHEPQFLLVLGHELWRRVHYSYAMDGRPEPHLSPLGEWRMWRYRITPDQTILACATTHPSSRGFDFNQWHPFVETMLKLA</sequence>
<evidence type="ECO:0000313" key="2">
    <source>
        <dbReference type="Proteomes" id="UP001221686"/>
    </source>
</evidence>
<dbReference type="RefSeq" id="WP_272090161.1">
    <property type="nucleotide sequence ID" value="NZ_JAQNDL010000003.1"/>
</dbReference>